<accession>A0ABR7A726</accession>
<dbReference type="EMBL" id="JACOGD010000007">
    <property type="protein sequence ID" value="MBC3932699.1"/>
    <property type="molecule type" value="Genomic_DNA"/>
</dbReference>
<keyword evidence="3" id="KW-1185">Reference proteome</keyword>
<name>A0ABR7A726_9BURK</name>
<evidence type="ECO:0000313" key="3">
    <source>
        <dbReference type="Proteomes" id="UP000654304"/>
    </source>
</evidence>
<feature type="domain" description="Putative metal-binding" evidence="1">
    <location>
        <begin position="34"/>
        <end position="82"/>
    </location>
</feature>
<reference evidence="2 3" key="1">
    <citation type="submission" date="2020-08" db="EMBL/GenBank/DDBJ databases">
        <title>Novel species isolated from subtropical streams in China.</title>
        <authorList>
            <person name="Lu H."/>
        </authorList>
    </citation>
    <scope>NUCLEOTIDE SEQUENCE [LARGE SCALE GENOMIC DNA]</scope>
    <source>
        <strain evidence="2 3">CY22W</strain>
    </source>
</reference>
<gene>
    <name evidence="2" type="ORF">H8K43_13500</name>
</gene>
<protein>
    <submittedName>
        <fullName evidence="2">Heavy metal translocating P-type ATPase metal-binding domain-containing protein</fullName>
    </submittedName>
</protein>
<dbReference type="Proteomes" id="UP000654304">
    <property type="component" value="Unassembled WGS sequence"/>
</dbReference>
<sequence>MTGLHGFLLTMISALSNFLSRLQLPSAEKKSVVCFHCGECSRPSQTLYTQFDNARQAVCCHGCLAILQAVEKNQMTAAYLRAREELNPS</sequence>
<dbReference type="RefSeq" id="WP_186904347.1">
    <property type="nucleotide sequence ID" value="NZ_JACOGD010000007.1"/>
</dbReference>
<comment type="caution">
    <text evidence="2">The sequence shown here is derived from an EMBL/GenBank/DDBJ whole genome shotgun (WGS) entry which is preliminary data.</text>
</comment>
<proteinExistence type="predicted"/>
<evidence type="ECO:0000259" key="1">
    <source>
        <dbReference type="Pfam" id="PF12156"/>
    </source>
</evidence>
<dbReference type="Pfam" id="PF12156">
    <property type="entry name" value="ATPase-cat_bd"/>
    <property type="match status" value="1"/>
</dbReference>
<evidence type="ECO:0000313" key="2">
    <source>
        <dbReference type="EMBL" id="MBC3932699.1"/>
    </source>
</evidence>
<organism evidence="2 3">
    <name type="scientific">Undibacterium curvum</name>
    <dbReference type="NCBI Taxonomy" id="2762294"/>
    <lineage>
        <taxon>Bacteria</taxon>
        <taxon>Pseudomonadati</taxon>
        <taxon>Pseudomonadota</taxon>
        <taxon>Betaproteobacteria</taxon>
        <taxon>Burkholderiales</taxon>
        <taxon>Oxalobacteraceae</taxon>
        <taxon>Undibacterium</taxon>
    </lineage>
</organism>
<dbReference type="InterPro" id="IPR021993">
    <property type="entry name" value="ATPase-cat-bd"/>
</dbReference>